<feature type="signal peptide" evidence="1">
    <location>
        <begin position="1"/>
        <end position="42"/>
    </location>
</feature>
<name>A0A316HZ76_9PSEU</name>
<accession>A0A316HZ76</accession>
<dbReference type="InterPro" id="IPR006311">
    <property type="entry name" value="TAT_signal"/>
</dbReference>
<sequence length="163" mass="15910">MNTKIGPPKTRLRKTVSRSGLFRAAALLAAGAAPLLAGSASAVEAPALGGGVPEVGADKLLDATKHANPLDSVGGLQLGHIQAPVAGDVQTPVAPGVPAAQERSVPNPLAAELGTLPALPNAEGLVGNAQVGGLKAPSLSDLPTNGVVPNPNVLSGTLPTING</sequence>
<evidence type="ECO:0000313" key="2">
    <source>
        <dbReference type="EMBL" id="PWK86459.1"/>
    </source>
</evidence>
<reference evidence="2 3" key="1">
    <citation type="submission" date="2018-05" db="EMBL/GenBank/DDBJ databases">
        <title>Genomic Encyclopedia of Type Strains, Phase IV (KMG-IV): sequencing the most valuable type-strain genomes for metagenomic binning, comparative biology and taxonomic classification.</title>
        <authorList>
            <person name="Goeker M."/>
        </authorList>
    </citation>
    <scope>NUCLEOTIDE SEQUENCE [LARGE SCALE GENOMIC DNA]</scope>
    <source>
        <strain evidence="2 3">DSM 45480</strain>
    </source>
</reference>
<keyword evidence="1" id="KW-0732">Signal</keyword>
<dbReference type="AlphaFoldDB" id="A0A316HZ76"/>
<dbReference type="PROSITE" id="PS51318">
    <property type="entry name" value="TAT"/>
    <property type="match status" value="1"/>
</dbReference>
<comment type="caution">
    <text evidence="2">The sequence shown here is derived from an EMBL/GenBank/DDBJ whole genome shotgun (WGS) entry which is preliminary data.</text>
</comment>
<evidence type="ECO:0008006" key="4">
    <source>
        <dbReference type="Google" id="ProtNLM"/>
    </source>
</evidence>
<dbReference type="Proteomes" id="UP000246005">
    <property type="component" value="Unassembled WGS sequence"/>
</dbReference>
<dbReference type="EMBL" id="QGHB01000005">
    <property type="protein sequence ID" value="PWK86459.1"/>
    <property type="molecule type" value="Genomic_DNA"/>
</dbReference>
<proteinExistence type="predicted"/>
<gene>
    <name evidence="2" type="ORF">C8D88_105508</name>
</gene>
<evidence type="ECO:0000313" key="3">
    <source>
        <dbReference type="Proteomes" id="UP000246005"/>
    </source>
</evidence>
<feature type="chain" id="PRO_5016456124" description="ATP-binding protein" evidence="1">
    <location>
        <begin position="43"/>
        <end position="163"/>
    </location>
</feature>
<evidence type="ECO:0000256" key="1">
    <source>
        <dbReference type="SAM" id="SignalP"/>
    </source>
</evidence>
<organism evidence="2 3">
    <name type="scientific">Lentzea atacamensis</name>
    <dbReference type="NCBI Taxonomy" id="531938"/>
    <lineage>
        <taxon>Bacteria</taxon>
        <taxon>Bacillati</taxon>
        <taxon>Actinomycetota</taxon>
        <taxon>Actinomycetes</taxon>
        <taxon>Pseudonocardiales</taxon>
        <taxon>Pseudonocardiaceae</taxon>
        <taxon>Lentzea</taxon>
    </lineage>
</organism>
<protein>
    <recommendedName>
        <fullName evidence="4">ATP-binding protein</fullName>
    </recommendedName>
</protein>